<name>A0A8I0LGM7_9CORY</name>
<keyword evidence="1" id="KW-0732">Signal</keyword>
<proteinExistence type="predicted"/>
<protein>
    <recommendedName>
        <fullName evidence="4">Secreted protein</fullName>
    </recommendedName>
</protein>
<feature type="chain" id="PRO_5038755027" description="Secreted protein" evidence="1">
    <location>
        <begin position="26"/>
        <end position="157"/>
    </location>
</feature>
<organism evidence="2 3">
    <name type="scientific">Corynebacterium gallinarum</name>
    <dbReference type="NCBI Taxonomy" id="2762214"/>
    <lineage>
        <taxon>Bacteria</taxon>
        <taxon>Bacillati</taxon>
        <taxon>Actinomycetota</taxon>
        <taxon>Actinomycetes</taxon>
        <taxon>Mycobacteriales</taxon>
        <taxon>Corynebacteriaceae</taxon>
        <taxon>Corynebacterium</taxon>
    </lineage>
</organism>
<evidence type="ECO:0000313" key="2">
    <source>
        <dbReference type="EMBL" id="MBD8028820.1"/>
    </source>
</evidence>
<evidence type="ECO:0008006" key="4">
    <source>
        <dbReference type="Google" id="ProtNLM"/>
    </source>
</evidence>
<feature type="signal peptide" evidence="1">
    <location>
        <begin position="1"/>
        <end position="25"/>
    </location>
</feature>
<dbReference type="Proteomes" id="UP000650224">
    <property type="component" value="Unassembled WGS sequence"/>
</dbReference>
<gene>
    <name evidence="2" type="ORF">H9627_00515</name>
</gene>
<dbReference type="RefSeq" id="WP_191732077.1">
    <property type="nucleotide sequence ID" value="NZ_JACSPR010000001.1"/>
</dbReference>
<dbReference type="AlphaFoldDB" id="A0A8I0LGM7"/>
<accession>A0A8I0LGM7</accession>
<keyword evidence="3" id="KW-1185">Reference proteome</keyword>
<evidence type="ECO:0000313" key="3">
    <source>
        <dbReference type="Proteomes" id="UP000650224"/>
    </source>
</evidence>
<evidence type="ECO:0000256" key="1">
    <source>
        <dbReference type="SAM" id="SignalP"/>
    </source>
</evidence>
<sequence length="157" mass="17180">MKKWLKATVGLVLASSLALVNTPQAAAFSSGSSSFGSSTGSPEDFESGVKAFYERKGYEIVEAPKLIAGYASKVRDEREVTYLPNGNGLFKDSFAHLLEGYSPSVSRLAHHGHNLRFDPASSVVMPADEGDKVAVEVVSDNTYYYVVTIDFNNRYQW</sequence>
<comment type="caution">
    <text evidence="2">The sequence shown here is derived from an EMBL/GenBank/DDBJ whole genome shotgun (WGS) entry which is preliminary data.</text>
</comment>
<reference evidence="2 3" key="1">
    <citation type="submission" date="2020-08" db="EMBL/GenBank/DDBJ databases">
        <title>A Genomic Blueprint of the Chicken Gut Microbiome.</title>
        <authorList>
            <person name="Gilroy R."/>
            <person name="Ravi A."/>
            <person name="Getino M."/>
            <person name="Pursley I."/>
            <person name="Horton D.L."/>
            <person name="Alikhan N.-F."/>
            <person name="Baker D."/>
            <person name="Gharbi K."/>
            <person name="Hall N."/>
            <person name="Watson M."/>
            <person name="Adriaenssens E.M."/>
            <person name="Foster-Nyarko E."/>
            <person name="Jarju S."/>
            <person name="Secka A."/>
            <person name="Antonio M."/>
            <person name="Oren A."/>
            <person name="Chaudhuri R."/>
            <person name="La Ragione R.M."/>
            <person name="Hildebrand F."/>
            <person name="Pallen M.J."/>
        </authorList>
    </citation>
    <scope>NUCLEOTIDE SEQUENCE [LARGE SCALE GENOMIC DNA]</scope>
    <source>
        <strain evidence="2 3">Sa1YVA5</strain>
    </source>
</reference>
<dbReference type="EMBL" id="JACSPR010000001">
    <property type="protein sequence ID" value="MBD8028820.1"/>
    <property type="molecule type" value="Genomic_DNA"/>
</dbReference>